<feature type="coiled-coil region" evidence="1">
    <location>
        <begin position="1222"/>
        <end position="1249"/>
    </location>
</feature>
<dbReference type="Pfam" id="PF08683">
    <property type="entry name" value="CAMSAP_CKK"/>
    <property type="match status" value="1"/>
</dbReference>
<dbReference type="InterPro" id="IPR014797">
    <property type="entry name" value="CKK_CAMSAP"/>
</dbReference>
<dbReference type="SUPFAM" id="SSF50346">
    <property type="entry name" value="PRC-barrel domain"/>
    <property type="match status" value="2"/>
</dbReference>
<dbReference type="SUPFAM" id="SSF51556">
    <property type="entry name" value="Metallo-dependent hydrolases"/>
    <property type="match status" value="1"/>
</dbReference>
<feature type="domain" description="CKK" evidence="3">
    <location>
        <begin position="1303"/>
        <end position="1474"/>
    </location>
</feature>
<dbReference type="InterPro" id="IPR011033">
    <property type="entry name" value="PRC_barrel-like_sf"/>
</dbReference>
<dbReference type="InterPro" id="IPR038209">
    <property type="entry name" value="CKK_dom_sf"/>
</dbReference>
<dbReference type="PANTHER" id="PTHR21595">
    <property type="entry name" value="PATRONIN"/>
    <property type="match status" value="1"/>
</dbReference>
<dbReference type="Pfam" id="PF01026">
    <property type="entry name" value="TatD_DNase"/>
    <property type="match status" value="1"/>
</dbReference>
<dbReference type="CDD" id="cd01310">
    <property type="entry name" value="TatD_DNAse"/>
    <property type="match status" value="1"/>
</dbReference>
<evidence type="ECO:0000313" key="5">
    <source>
        <dbReference type="Proteomes" id="UP001211907"/>
    </source>
</evidence>
<dbReference type="GO" id="GO:0005516">
    <property type="term" value="F:calmodulin binding"/>
    <property type="evidence" value="ECO:0007669"/>
    <property type="project" value="InterPro"/>
</dbReference>
<keyword evidence="1" id="KW-0175">Coiled coil</keyword>
<dbReference type="InterPro" id="IPR032940">
    <property type="entry name" value="CAMSAP"/>
</dbReference>
<dbReference type="Gene3D" id="3.20.20.140">
    <property type="entry name" value="Metal-dependent hydrolases"/>
    <property type="match status" value="1"/>
</dbReference>
<dbReference type="Gene3D" id="3.10.20.360">
    <property type="entry name" value="CKK domain"/>
    <property type="match status" value="1"/>
</dbReference>
<name>A0AAD5T4Y3_9FUNG</name>
<reference evidence="4" key="1">
    <citation type="submission" date="2020-05" db="EMBL/GenBank/DDBJ databases">
        <title>Phylogenomic resolution of chytrid fungi.</title>
        <authorList>
            <person name="Stajich J.E."/>
            <person name="Amses K."/>
            <person name="Simmons R."/>
            <person name="Seto K."/>
            <person name="Myers J."/>
            <person name="Bonds A."/>
            <person name="Quandt C.A."/>
            <person name="Barry K."/>
            <person name="Liu P."/>
            <person name="Grigoriev I."/>
            <person name="Longcore J.E."/>
            <person name="James T.Y."/>
        </authorList>
    </citation>
    <scope>NUCLEOTIDE SEQUENCE</scope>
    <source>
        <strain evidence="4">JEL0513</strain>
    </source>
</reference>
<keyword evidence="5" id="KW-1185">Reference proteome</keyword>
<feature type="compositionally biased region" description="Basic residues" evidence="2">
    <location>
        <begin position="1049"/>
        <end position="1071"/>
    </location>
</feature>
<feature type="region of interest" description="Disordered" evidence="2">
    <location>
        <begin position="1005"/>
        <end position="1075"/>
    </location>
</feature>
<feature type="region of interest" description="Disordered" evidence="2">
    <location>
        <begin position="831"/>
        <end position="866"/>
    </location>
</feature>
<proteinExistence type="predicted"/>
<dbReference type="GO" id="GO:0008017">
    <property type="term" value="F:microtubule binding"/>
    <property type="evidence" value="ECO:0007669"/>
    <property type="project" value="InterPro"/>
</dbReference>
<gene>
    <name evidence="4" type="primary">TATDN3</name>
    <name evidence="4" type="ORF">HK100_006973</name>
</gene>
<evidence type="ECO:0000313" key="4">
    <source>
        <dbReference type="EMBL" id="KAJ3131027.1"/>
    </source>
</evidence>
<dbReference type="Proteomes" id="UP001211907">
    <property type="component" value="Unassembled WGS sequence"/>
</dbReference>
<organism evidence="4 5">
    <name type="scientific">Physocladia obscura</name>
    <dbReference type="NCBI Taxonomy" id="109957"/>
    <lineage>
        <taxon>Eukaryota</taxon>
        <taxon>Fungi</taxon>
        <taxon>Fungi incertae sedis</taxon>
        <taxon>Chytridiomycota</taxon>
        <taxon>Chytridiomycota incertae sedis</taxon>
        <taxon>Chytridiomycetes</taxon>
        <taxon>Chytridiales</taxon>
        <taxon>Chytriomycetaceae</taxon>
        <taxon>Physocladia</taxon>
    </lineage>
</organism>
<feature type="region of interest" description="Disordered" evidence="2">
    <location>
        <begin position="1099"/>
        <end position="1125"/>
    </location>
</feature>
<dbReference type="InterPro" id="IPR036872">
    <property type="entry name" value="CH_dom_sf"/>
</dbReference>
<dbReference type="InterPro" id="IPR032466">
    <property type="entry name" value="Metal_Hydrolase"/>
</dbReference>
<comment type="caution">
    <text evidence="4">The sequence shown here is derived from an EMBL/GenBank/DDBJ whole genome shotgun (WGS) entry which is preliminary data.</text>
</comment>
<dbReference type="EMBL" id="JADGJH010000326">
    <property type="protein sequence ID" value="KAJ3131027.1"/>
    <property type="molecule type" value="Genomic_DNA"/>
</dbReference>
<dbReference type="PANTHER" id="PTHR21595:SF0">
    <property type="entry name" value="PATRONIN"/>
    <property type="match status" value="1"/>
</dbReference>
<feature type="compositionally biased region" description="Polar residues" evidence="2">
    <location>
        <begin position="832"/>
        <end position="846"/>
    </location>
</feature>
<feature type="compositionally biased region" description="Low complexity" evidence="2">
    <location>
        <begin position="1103"/>
        <end position="1112"/>
    </location>
</feature>
<dbReference type="InterPro" id="IPR001130">
    <property type="entry name" value="TatD-like"/>
</dbReference>
<feature type="region of interest" description="Disordered" evidence="2">
    <location>
        <begin position="1189"/>
        <end position="1210"/>
    </location>
</feature>
<protein>
    <submittedName>
        <fullName evidence="4">Deoxyribonuclease tatdn3</fullName>
    </submittedName>
</protein>
<evidence type="ECO:0000256" key="2">
    <source>
        <dbReference type="SAM" id="MobiDB-lite"/>
    </source>
</evidence>
<sequence>MNQEGFKNELEPCENNCKPDIIQINSRKIPHELAEWLPEYIGRDEMLFEDLEDGFFLIQILSIVSPRAVDLSWYTTDAALRHPNLALYNRTLLINALNASTTISLTSDERQSVENGNIDAYVRLALLMKNWGEQQVKSNDIINEHSTKHPDNINRISQTPIKWDAEYEPSEVAFKSSLRWLFNFIYSYFASIEDSWTQISSITREELEEMINLLASSEQLIPAGPVISALTFGAVYYTACVIIFELNAKSIQSFLPQSNSDETNKYPEMFLETLATHKHLDFRAGLKDAVKDMVSDRTPFYESIHSKIIENLISASLRKFTVELVSIHLRERFPRHNPNYAPYDLEDALLMWTNACTLQLRDEYQPQRNSITKSVETSSSSIRSTPVLTPIIPQFLEKWVELDNFCTDFRDGRGFAAIAAYYGIGDIDLYAIYPRRPRKSVFSPENADGVASACAKSCRISLKNLSLAHRIANLQTFGKATHHFTKLTEINLLVPWTAEELARAEGNISRIGSAGSGYKGMSPSETVNSSTTAFRFCLQALPIREHSPRVLKVSRKSLREVSLPQTSISCFRPETVMIASAAECCPKVQLKTSAFTVNIEKENNFYDLESKAFELLEIQENLPESDQNLSSDTQIIPIVDDIFPIIDDMILELGQNDEESLTLEILGNQKSDAFETALDSIISTAADQKNDPSENFENTEAFESYFFVGKSLEMEISDSVKNVGKFNVLPNNKFLAAKKSKTDLVFPKDFSKNDSGNKLPKLEDCINESKTCVSFLPPKKKRITVKLPDIFSTDNLPKKSKPTDQLALAIQSNPLKFPQIGKAIPAKELKPQLSSKNQAQILSTKKSNTKSKGQIHQKEKSTDCNGDSAPEIDVTAICLETATDTDSLNDEVGYNREVIAEKQNYMDPKELFTISNIFPEIQGRKPGKKIVPKSSEFTLHKIAVEEFNFAANGNINEAESPLEENSPAIIPPIFNVNDAFISDEESKSEYIKTFAAICSTKLDTKKTDGEEMQNEEKVYEDSSSGYEFNDTEDDENVDNDKVKSVKQQMKSKHPRQQRRQKRFRKPVRRQIRISATETELLNNGISSAAEEKLSTIQLEVSHSNSSSDNNDNQESTQEKQTSRRISTGFMTFPIPELNEEAMFQDADGSSEKSNQAMWERSKAKICSLKQKRSFARGLLVSTGSEAYVEKTSASDGHDPPQNPLQAAQKQKQVQAKIEIKSHEIATQNLEQQDLRRQREQEQMELLASKSRLRAAQQAAEKEMASITTTILRVPSNVSHVSTTSIKLPSSNDNIKPIVQNLSRRAALPIQKMQSNRKLIRNALHVCLAGTVNEKVKNEVLEDLEASQAFYFVILFRGLKNHAFKGLYSYDPQLQQILRVYAPAAATTRKTPLEFDDFESHAIKSTTRRLSSANSHPAAAGPNSIREQDVLEFYKYDSGSRSFKVVPTKSFGVSVHAVALRSDFGRKKKEVMELIDCHSHFYPPNFTLDEISEHLREEEEEGKDGIFKIAAIIVTPETANESLVVFGLAEQYRQLKACVGVHPVHATLFEVESASLLVARAPSSVVCAGEIGLDFTPHVIRQQIKQMRLQICSDGTHTVHSLLPNVQENYTEEEEERVKQHQRNVFAAQISAAKQRGLAVNVHSRHAGHHAITMLEEAGMISRALMHAFDGAPKHAVRAASLGALFSIPASVAHESSFRNLVQKLPLLCLCLESDAPALAGVKGGRSWPGSSVRLACKQIAAIKEVTVDTVARMTTANAKKLFNI</sequence>
<dbReference type="SUPFAM" id="SSF47576">
    <property type="entry name" value="Calponin-homology domain, CH-domain"/>
    <property type="match status" value="1"/>
</dbReference>
<evidence type="ECO:0000259" key="3">
    <source>
        <dbReference type="PROSITE" id="PS51508"/>
    </source>
</evidence>
<dbReference type="SMART" id="SM01051">
    <property type="entry name" value="CAMSAP_CKK"/>
    <property type="match status" value="1"/>
</dbReference>
<evidence type="ECO:0000256" key="1">
    <source>
        <dbReference type="SAM" id="Coils"/>
    </source>
</evidence>
<dbReference type="PROSITE" id="PS51508">
    <property type="entry name" value="CKK"/>
    <property type="match status" value="1"/>
</dbReference>
<dbReference type="GO" id="GO:0016788">
    <property type="term" value="F:hydrolase activity, acting on ester bonds"/>
    <property type="evidence" value="ECO:0007669"/>
    <property type="project" value="InterPro"/>
</dbReference>
<feature type="compositionally biased region" description="Basic and acidic residues" evidence="2">
    <location>
        <begin position="1005"/>
        <end position="1020"/>
    </location>
</feature>
<accession>A0AAD5T4Y3</accession>